<protein>
    <submittedName>
        <fullName evidence="1">Uncharacterized protein</fullName>
    </submittedName>
</protein>
<proteinExistence type="predicted"/>
<dbReference type="Proteomes" id="UP000075398">
    <property type="component" value="Unassembled WGS sequence"/>
</dbReference>
<evidence type="ECO:0000313" key="1">
    <source>
        <dbReference type="EMBL" id="KYC51213.1"/>
    </source>
</evidence>
<comment type="caution">
    <text evidence="1">The sequence shown here is derived from an EMBL/GenBank/DDBJ whole genome shotgun (WGS) entry which is preliminary data.</text>
</comment>
<evidence type="ECO:0000313" key="2">
    <source>
        <dbReference type="Proteomes" id="UP000075398"/>
    </source>
</evidence>
<dbReference type="EMBL" id="LNGC01000062">
    <property type="protein sequence ID" value="KYC51213.1"/>
    <property type="molecule type" value="Genomic_DNA"/>
</dbReference>
<reference evidence="1 2" key="1">
    <citation type="journal article" date="2016" name="ISME J.">
        <title>Chasing the elusive Euryarchaeota class WSA2: genomes reveal a uniquely fastidious methyl-reducing methanogen.</title>
        <authorList>
            <person name="Nobu M.K."/>
            <person name="Narihiro T."/>
            <person name="Kuroda K."/>
            <person name="Mei R."/>
            <person name="Liu W.T."/>
        </authorList>
    </citation>
    <scope>NUCLEOTIDE SEQUENCE [LARGE SCALE GENOMIC DNA]</scope>
    <source>
        <strain evidence="1">U1lsi0528_Bin055</strain>
    </source>
</reference>
<accession>A0A150J1V1</accession>
<name>A0A150J1V1_9EURY</name>
<gene>
    <name evidence="1" type="ORF">AMQ22_01349</name>
</gene>
<dbReference type="AlphaFoldDB" id="A0A150J1V1"/>
<organism evidence="1 2">
    <name type="scientific">Candidatus Methanofastidiosum methylothiophilum</name>
    <dbReference type="NCBI Taxonomy" id="1705564"/>
    <lineage>
        <taxon>Archaea</taxon>
        <taxon>Methanobacteriati</taxon>
        <taxon>Methanobacteriota</taxon>
        <taxon>Stenosarchaea group</taxon>
        <taxon>Candidatus Methanofastidiosia</taxon>
        <taxon>Candidatus Methanofastidiosales</taxon>
        <taxon>Candidatus Methanofastidiosaceae</taxon>
        <taxon>Candidatus Methanofastidiosum</taxon>
    </lineage>
</organism>
<sequence length="321" mass="33893">MALVGDDEVEGLDRQLRVVADLFGARVAGGGVELRLLLERRVELQLAAQHREEPLDGGDADPADRVEGVGGKMLDVVEVGEPAAVVGRDVLLELAPGLAAEIVAVHEEQDAPGAGMLDEPIAERDRGESLAAARGHLNQRARPGLRERRFEIGDGFDLAAAQAGGHQRRQPGQAAAQGVGLREPLAQNLGPVEREDAARARVGVALVPEERLGAGALVGEPEPVLVKRQGVGNAALVLAGLVRHAGQGRALGLGFDDPAGLAVHEYDVVRRAGFQRELPHDHAGSGAEVDEQPVLHYPAGGFEQLIYSLTSPLFRGHRPRV</sequence>